<evidence type="ECO:0000313" key="2">
    <source>
        <dbReference type="EMBL" id="DAD21788.1"/>
    </source>
</evidence>
<feature type="region of interest" description="Disordered" evidence="1">
    <location>
        <begin position="58"/>
        <end position="91"/>
    </location>
</feature>
<evidence type="ECO:0000313" key="3">
    <source>
        <dbReference type="Proteomes" id="UP000607653"/>
    </source>
</evidence>
<proteinExistence type="predicted"/>
<dbReference type="EMBL" id="DUZY01000001">
    <property type="protein sequence ID" value="DAD21788.1"/>
    <property type="molecule type" value="Genomic_DNA"/>
</dbReference>
<protein>
    <submittedName>
        <fullName evidence="2">Uncharacterized protein</fullName>
    </submittedName>
</protein>
<comment type="caution">
    <text evidence="2">The sequence shown here is derived from an EMBL/GenBank/DDBJ whole genome shotgun (WGS) entry which is preliminary data.</text>
</comment>
<sequence>MDPAFNDNQPMTPRETECFLRLRSELDFSGAVSVEQESKANQPRPIMVCSSVSISGSPIASMTKDMPREHNSLQRSHSGKDLCDPSGVFWE</sequence>
<gene>
    <name evidence="2" type="ORF">HUJ06_023251</name>
</gene>
<accession>A0A822XWL9</accession>
<evidence type="ECO:0000256" key="1">
    <source>
        <dbReference type="SAM" id="MobiDB-lite"/>
    </source>
</evidence>
<keyword evidence="3" id="KW-1185">Reference proteome</keyword>
<reference evidence="2 3" key="1">
    <citation type="journal article" date="2020" name="Mol. Biol. Evol.">
        <title>Distinct Expression and Methylation Patterns for Genes with Different Fates following a Single Whole-Genome Duplication in Flowering Plants.</title>
        <authorList>
            <person name="Shi T."/>
            <person name="Rahmani R.S."/>
            <person name="Gugger P.F."/>
            <person name="Wang M."/>
            <person name="Li H."/>
            <person name="Zhang Y."/>
            <person name="Li Z."/>
            <person name="Wang Q."/>
            <person name="Van de Peer Y."/>
            <person name="Marchal K."/>
            <person name="Chen J."/>
        </authorList>
    </citation>
    <scope>NUCLEOTIDE SEQUENCE [LARGE SCALE GENOMIC DNA]</scope>
    <source>
        <tissue evidence="2">Leaf</tissue>
    </source>
</reference>
<dbReference type="Proteomes" id="UP000607653">
    <property type="component" value="Unassembled WGS sequence"/>
</dbReference>
<dbReference type="AlphaFoldDB" id="A0A822XWL9"/>
<name>A0A822XWL9_NELNU</name>
<organism evidence="2 3">
    <name type="scientific">Nelumbo nucifera</name>
    <name type="common">Sacred lotus</name>
    <dbReference type="NCBI Taxonomy" id="4432"/>
    <lineage>
        <taxon>Eukaryota</taxon>
        <taxon>Viridiplantae</taxon>
        <taxon>Streptophyta</taxon>
        <taxon>Embryophyta</taxon>
        <taxon>Tracheophyta</taxon>
        <taxon>Spermatophyta</taxon>
        <taxon>Magnoliopsida</taxon>
        <taxon>Proteales</taxon>
        <taxon>Nelumbonaceae</taxon>
        <taxon>Nelumbo</taxon>
    </lineage>
</organism>
<feature type="compositionally biased region" description="Basic and acidic residues" evidence="1">
    <location>
        <begin position="65"/>
        <end position="83"/>
    </location>
</feature>